<dbReference type="PANTHER" id="PTHR11051">
    <property type="entry name" value="GLYCOSYL HYDROLASE-RELATED"/>
    <property type="match status" value="1"/>
</dbReference>
<dbReference type="Gene3D" id="2.70.98.40">
    <property type="entry name" value="Glycoside hydrolase, family 65, N-terminal domain"/>
    <property type="match status" value="1"/>
</dbReference>
<feature type="binding site" evidence="5">
    <location>
        <begin position="336"/>
        <end position="337"/>
    </location>
    <ligand>
        <name>substrate</name>
    </ligand>
</feature>
<dbReference type="InterPro" id="IPR005194">
    <property type="entry name" value="Glyco_hydro_65_C"/>
</dbReference>
<keyword evidence="3" id="KW-0808">Transferase</keyword>
<dbReference type="InterPro" id="IPR017045">
    <property type="entry name" value="Malt_Pase/Glycosyl_Hdrlase"/>
</dbReference>
<feature type="active site" description="Proton donor" evidence="4">
    <location>
        <position position="475"/>
    </location>
</feature>
<reference evidence="9 10" key="1">
    <citation type="journal article" date="2014" name="World J. Microbiol. Biotechnol.">
        <title>Biodiversity and physiological characteristics of Antarctic and Arctic lichens-associated bacteria.</title>
        <authorList>
            <person name="Lee Y.M."/>
            <person name="Kim E.H."/>
            <person name="Lee H.K."/>
            <person name="Hong S.G."/>
        </authorList>
    </citation>
    <scope>NUCLEOTIDE SEQUENCE [LARGE SCALE GENOMIC DNA]</scope>
    <source>
        <strain evidence="9 10">PAMC 26569</strain>
        <plasmid evidence="9">unnamed2</plasmid>
    </source>
</reference>
<evidence type="ECO:0000256" key="3">
    <source>
        <dbReference type="ARBA" id="ARBA00022679"/>
    </source>
</evidence>
<dbReference type="Proteomes" id="UP000500767">
    <property type="component" value="Plasmid unnamed2"/>
</dbReference>
<dbReference type="Pfam" id="PF03632">
    <property type="entry name" value="Glyco_hydro_65m"/>
    <property type="match status" value="1"/>
</dbReference>
<dbReference type="Gene3D" id="1.50.10.10">
    <property type="match status" value="1"/>
</dbReference>
<evidence type="ECO:0000256" key="4">
    <source>
        <dbReference type="PIRSR" id="PIRSR036289-50"/>
    </source>
</evidence>
<dbReference type="PANTHER" id="PTHR11051:SF8">
    <property type="entry name" value="PROTEIN-GLUCOSYLGALACTOSYLHYDROXYLYSINE GLUCOSIDASE"/>
    <property type="match status" value="1"/>
</dbReference>
<comment type="similarity">
    <text evidence="1">Belongs to the glycosyl hydrolase 65 family.</text>
</comment>
<dbReference type="InterPro" id="IPR005196">
    <property type="entry name" value="Glyco_hydro_65_N"/>
</dbReference>
<evidence type="ECO:0000256" key="1">
    <source>
        <dbReference type="ARBA" id="ARBA00006768"/>
    </source>
</evidence>
<name>A0A6M8HYA4_9PROT</name>
<evidence type="ECO:0000256" key="2">
    <source>
        <dbReference type="ARBA" id="ARBA00022676"/>
    </source>
</evidence>
<organism evidence="9 10">
    <name type="scientific">Lichenicola cladoniae</name>
    <dbReference type="NCBI Taxonomy" id="1484109"/>
    <lineage>
        <taxon>Bacteria</taxon>
        <taxon>Pseudomonadati</taxon>
        <taxon>Pseudomonadota</taxon>
        <taxon>Alphaproteobacteria</taxon>
        <taxon>Acetobacterales</taxon>
        <taxon>Acetobacteraceae</taxon>
        <taxon>Lichenicola</taxon>
    </lineage>
</organism>
<feature type="domain" description="Glycoside hydrolase family 65 C-terminal" evidence="7">
    <location>
        <begin position="691"/>
        <end position="746"/>
    </location>
</feature>
<geneLocation type="plasmid" evidence="9 10">
    <name>unnamed2</name>
</geneLocation>
<evidence type="ECO:0000259" key="8">
    <source>
        <dbReference type="Pfam" id="PF03636"/>
    </source>
</evidence>
<dbReference type="AlphaFoldDB" id="A0A6M8HYA4"/>
<keyword evidence="2" id="KW-0328">Glycosyltransferase</keyword>
<dbReference type="InterPro" id="IPR011013">
    <property type="entry name" value="Gal_mutarotase_sf_dom"/>
</dbReference>
<evidence type="ECO:0000313" key="10">
    <source>
        <dbReference type="Proteomes" id="UP000500767"/>
    </source>
</evidence>
<dbReference type="InterPro" id="IPR012341">
    <property type="entry name" value="6hp_glycosidase-like_sf"/>
</dbReference>
<evidence type="ECO:0000256" key="5">
    <source>
        <dbReference type="PIRSR" id="PIRSR036289-51"/>
    </source>
</evidence>
<dbReference type="EMBL" id="CP053710">
    <property type="protein sequence ID" value="QKE93513.1"/>
    <property type="molecule type" value="Genomic_DNA"/>
</dbReference>
<accession>A0A6M8HYA4</accession>
<evidence type="ECO:0000259" key="6">
    <source>
        <dbReference type="Pfam" id="PF03632"/>
    </source>
</evidence>
<dbReference type="InterPro" id="IPR037018">
    <property type="entry name" value="GH65_N"/>
</dbReference>
<dbReference type="SUPFAM" id="SSF74650">
    <property type="entry name" value="Galactose mutarotase-like"/>
    <property type="match status" value="1"/>
</dbReference>
<feature type="domain" description="Glycoside hydrolase family 65 central catalytic" evidence="6">
    <location>
        <begin position="301"/>
        <end position="674"/>
    </location>
</feature>
<dbReference type="SUPFAM" id="SSF48208">
    <property type="entry name" value="Six-hairpin glycosidases"/>
    <property type="match status" value="1"/>
</dbReference>
<feature type="binding site" evidence="5">
    <location>
        <begin position="587"/>
        <end position="588"/>
    </location>
    <ligand>
        <name>substrate</name>
    </ligand>
</feature>
<evidence type="ECO:0000259" key="7">
    <source>
        <dbReference type="Pfam" id="PF03633"/>
    </source>
</evidence>
<evidence type="ECO:0000313" key="9">
    <source>
        <dbReference type="EMBL" id="QKE93513.1"/>
    </source>
</evidence>
<keyword evidence="9" id="KW-0378">Hydrolase</keyword>
<dbReference type="InterPro" id="IPR008928">
    <property type="entry name" value="6-hairpin_glycosidase_sf"/>
</dbReference>
<keyword evidence="10" id="KW-1185">Reference proteome</keyword>
<dbReference type="Pfam" id="PF03633">
    <property type="entry name" value="Glyco_hydro_65C"/>
    <property type="match status" value="1"/>
</dbReference>
<protein>
    <submittedName>
        <fullName evidence="9">Glycoside hydrolase family 65 protein</fullName>
    </submittedName>
</protein>
<dbReference type="KEGG" id="lck:HN018_25465"/>
<sequence length="760" mass="83318">MPRADQVLEPTSDPAWVLEQVGYDALRDSSRQSRFTVSNGFLGVRGGRTVNRQLHGLGTPYMLVAGLFETIGTDQPIPGLVQVPSWLRAHLSTPAGVPALHSDDSHIHRRTLDLRRGVLLTEGRLSSPSGLVISVRVLRLVSMSDRSSGLQLIQFEIEAGAGEVTLQTGFDGLDFGLNVDRLDEDRGVWHTTRLSHRLAIADLATLTLDGATIEANSLGPFSRAWKWHARAGQILWFERMVAVACSSRDVDPIQAVETSLHKSRTLGSRNCVSRHEAAWTERWRCSDVRVEGDPGAQQALRFACYHLNGAADPGNEYVSIAARGLTGNDYHGHVFWDTEIFLLPFYSLTWPEAARVLLMYRFHTLDQARAKARRLGYRGALYAWESADTGAEATPEHAIAADRQVVDILCGTLEQHIGADVAYAVWQYWQATGDEAFLRDAGAEILLESGRFWSSRAILEGDGLCHIQQVIGPDEYHERVDDNAYTNVMARWTIRRAIETATLLRSRWPECWSVLAGRLVIDDSELAQWSTVADTIVTGLDVATGLYEQFGGFFGLDPIDLSQYAGPSVPIDVVLGRERTAASQIVKQADVVALLALLPDEFDASTAAVNFDYYEPRCSHGSSLSRTMHALAAARMGSSSVALSFFRESAEIDLGDTKVAVDGGIHMAALGGSWLTAIFGFAGLSLLPAGLGFEPQLPSGWESLSFSVQWRGRQLSISIRQSDGTLDATLDAGEPMLIVLCGKQHEISRAGETRTFSSRR</sequence>
<dbReference type="GO" id="GO:0030246">
    <property type="term" value="F:carbohydrate binding"/>
    <property type="evidence" value="ECO:0007669"/>
    <property type="project" value="InterPro"/>
</dbReference>
<dbReference type="Pfam" id="PF03636">
    <property type="entry name" value="Glyco_hydro_65N"/>
    <property type="match status" value="1"/>
</dbReference>
<dbReference type="InterPro" id="IPR005195">
    <property type="entry name" value="Glyco_hydro_65_M"/>
</dbReference>
<proteinExistence type="inferred from homology"/>
<dbReference type="GO" id="GO:0004553">
    <property type="term" value="F:hydrolase activity, hydrolyzing O-glycosyl compounds"/>
    <property type="evidence" value="ECO:0007669"/>
    <property type="project" value="TreeGrafter"/>
</dbReference>
<dbReference type="GO" id="GO:0005975">
    <property type="term" value="P:carbohydrate metabolic process"/>
    <property type="evidence" value="ECO:0007669"/>
    <property type="project" value="InterPro"/>
</dbReference>
<dbReference type="GO" id="GO:0016757">
    <property type="term" value="F:glycosyltransferase activity"/>
    <property type="evidence" value="ECO:0007669"/>
    <property type="project" value="UniProtKB-KW"/>
</dbReference>
<keyword evidence="9" id="KW-0614">Plasmid</keyword>
<dbReference type="PIRSF" id="PIRSF036289">
    <property type="entry name" value="Glycosyl_hydrolase_malt_phosph"/>
    <property type="match status" value="1"/>
</dbReference>
<gene>
    <name evidence="9" type="ORF">HN018_25465</name>
</gene>
<dbReference type="Gene3D" id="2.60.420.10">
    <property type="entry name" value="Maltose phosphorylase, domain 3"/>
    <property type="match status" value="1"/>
</dbReference>
<feature type="domain" description="Glycoside hydrolase family 65 N-terminal" evidence="8">
    <location>
        <begin position="22"/>
        <end position="246"/>
    </location>
</feature>